<feature type="compositionally biased region" description="Basic residues" evidence="1">
    <location>
        <begin position="127"/>
        <end position="143"/>
    </location>
</feature>
<evidence type="ECO:0000313" key="4">
    <source>
        <dbReference type="Proteomes" id="UP001500831"/>
    </source>
</evidence>
<sequence length="160" mass="16978">MAIYELRCRRGHRFEVIQSFTAPLPDCPECGTATSKIPSAFGLGGRAATPPPAEMMPQTWRGTYGADREYVAGLRRTAEARRALEERHPELAGDRRPIIAHEGRYEHAPLRAGDRVLPAAGPDPSHGHGHGHSHGHGHGHGRAHGPAGPGGRGTGGEGTS</sequence>
<protein>
    <recommendedName>
        <fullName evidence="2">Putative regulatory protein FmdB zinc ribbon domain-containing protein</fullName>
    </recommendedName>
</protein>
<proteinExistence type="predicted"/>
<dbReference type="Pfam" id="PF09723">
    <property type="entry name" value="Zn_ribbon_8"/>
    <property type="match status" value="1"/>
</dbReference>
<reference evidence="3 4" key="1">
    <citation type="journal article" date="2019" name="Int. J. Syst. Evol. Microbiol.">
        <title>The Global Catalogue of Microorganisms (GCM) 10K type strain sequencing project: providing services to taxonomists for standard genome sequencing and annotation.</title>
        <authorList>
            <consortium name="The Broad Institute Genomics Platform"/>
            <consortium name="The Broad Institute Genome Sequencing Center for Infectious Disease"/>
            <person name="Wu L."/>
            <person name="Ma J."/>
        </authorList>
    </citation>
    <scope>NUCLEOTIDE SEQUENCE [LARGE SCALE GENOMIC DNA]</scope>
    <source>
        <strain evidence="3 4">JCM 6242</strain>
    </source>
</reference>
<organism evidence="3 4">
    <name type="scientific">Streptosporangium fragile</name>
    <dbReference type="NCBI Taxonomy" id="46186"/>
    <lineage>
        <taxon>Bacteria</taxon>
        <taxon>Bacillati</taxon>
        <taxon>Actinomycetota</taxon>
        <taxon>Actinomycetes</taxon>
        <taxon>Streptosporangiales</taxon>
        <taxon>Streptosporangiaceae</taxon>
        <taxon>Streptosporangium</taxon>
    </lineage>
</organism>
<evidence type="ECO:0000259" key="2">
    <source>
        <dbReference type="SMART" id="SM00834"/>
    </source>
</evidence>
<evidence type="ECO:0000256" key="1">
    <source>
        <dbReference type="SAM" id="MobiDB-lite"/>
    </source>
</evidence>
<comment type="caution">
    <text evidence="3">The sequence shown here is derived from an EMBL/GenBank/DDBJ whole genome shotgun (WGS) entry which is preliminary data.</text>
</comment>
<feature type="compositionally biased region" description="Gly residues" evidence="1">
    <location>
        <begin position="147"/>
        <end position="160"/>
    </location>
</feature>
<dbReference type="NCBIfam" id="TIGR02605">
    <property type="entry name" value="CxxC_CxxC_SSSS"/>
    <property type="match status" value="1"/>
</dbReference>
<gene>
    <name evidence="3" type="ORF">GCM10010517_67710</name>
</gene>
<feature type="domain" description="Putative regulatory protein FmdB zinc ribbon" evidence="2">
    <location>
        <begin position="1"/>
        <end position="39"/>
    </location>
</feature>
<dbReference type="SMART" id="SM00834">
    <property type="entry name" value="CxxC_CXXC_SSSS"/>
    <property type="match status" value="1"/>
</dbReference>
<dbReference type="EMBL" id="BAAAVI010000072">
    <property type="protein sequence ID" value="GAA2901889.1"/>
    <property type="molecule type" value="Genomic_DNA"/>
</dbReference>
<dbReference type="RefSeq" id="WP_344980074.1">
    <property type="nucleotide sequence ID" value="NZ_BAAAVI010000072.1"/>
</dbReference>
<name>A0ABN3W722_9ACTN</name>
<evidence type="ECO:0000313" key="3">
    <source>
        <dbReference type="EMBL" id="GAA2901889.1"/>
    </source>
</evidence>
<feature type="region of interest" description="Disordered" evidence="1">
    <location>
        <begin position="114"/>
        <end position="160"/>
    </location>
</feature>
<accession>A0ABN3W722</accession>
<dbReference type="InterPro" id="IPR013429">
    <property type="entry name" value="Regulatory_FmdB_Zinc_ribbon"/>
</dbReference>
<keyword evidence="4" id="KW-1185">Reference proteome</keyword>
<dbReference type="Proteomes" id="UP001500831">
    <property type="component" value="Unassembled WGS sequence"/>
</dbReference>